<evidence type="ECO:0000256" key="8">
    <source>
        <dbReference type="ARBA" id="ARBA00022801"/>
    </source>
</evidence>
<dbReference type="Proteomes" id="UP000887560">
    <property type="component" value="Unplaced"/>
</dbReference>
<dbReference type="InterPro" id="IPR038187">
    <property type="entry name" value="NAC_A/B_dom_sf"/>
</dbReference>
<dbReference type="Pfam" id="PF00397">
    <property type="entry name" value="WW"/>
    <property type="match status" value="4"/>
</dbReference>
<dbReference type="SUPFAM" id="SSF53254">
    <property type="entry name" value="Phosphoglycerate mutase-like"/>
    <property type="match status" value="1"/>
</dbReference>
<dbReference type="SUPFAM" id="SSF52540">
    <property type="entry name" value="P-loop containing nucleoside triphosphate hydrolases"/>
    <property type="match status" value="1"/>
</dbReference>
<dbReference type="InterPro" id="IPR013078">
    <property type="entry name" value="His_Pase_superF_clade-1"/>
</dbReference>
<evidence type="ECO:0000256" key="1">
    <source>
        <dbReference type="ARBA" id="ARBA00000885"/>
    </source>
</evidence>
<dbReference type="Pfam" id="PF01849">
    <property type="entry name" value="NAC"/>
    <property type="match status" value="1"/>
</dbReference>
<dbReference type="InterPro" id="IPR044034">
    <property type="entry name" value="NAC-like_UBA"/>
</dbReference>
<dbReference type="FunFam" id="2.20.70.30:FF:000002">
    <property type="entry name" value="Nascent polypeptide-associated complex (NAC), alpha subunit"/>
    <property type="match status" value="1"/>
</dbReference>
<dbReference type="Gene3D" id="3.30.2410.10">
    <property type="entry name" value="Hect, E3 ligase catalytic domain"/>
    <property type="match status" value="1"/>
</dbReference>
<evidence type="ECO:0000313" key="19">
    <source>
        <dbReference type="Proteomes" id="UP000887560"/>
    </source>
</evidence>
<proteinExistence type="inferred from homology"/>
<evidence type="ECO:0000256" key="2">
    <source>
        <dbReference type="ARBA" id="ARBA00004906"/>
    </source>
</evidence>
<dbReference type="SMART" id="SM00456">
    <property type="entry name" value="WW"/>
    <property type="match status" value="4"/>
</dbReference>
<dbReference type="Gene3D" id="1.10.8.10">
    <property type="entry name" value="DNA helicase RuvA subunit, C-terminal domain"/>
    <property type="match status" value="1"/>
</dbReference>
<dbReference type="Gene3D" id="3.90.1750.10">
    <property type="entry name" value="Hect, E3 ligase catalytic domains"/>
    <property type="match status" value="1"/>
</dbReference>
<keyword evidence="8" id="KW-0378">Hydrolase</keyword>
<dbReference type="CDD" id="cd00078">
    <property type="entry name" value="HECTc"/>
    <property type="match status" value="1"/>
</dbReference>
<feature type="compositionally biased region" description="Acidic residues" evidence="14">
    <location>
        <begin position="847"/>
        <end position="857"/>
    </location>
</feature>
<dbReference type="InterPro" id="IPR001202">
    <property type="entry name" value="WW_dom"/>
</dbReference>
<feature type="compositionally biased region" description="Basic and acidic residues" evidence="14">
    <location>
        <begin position="1674"/>
        <end position="1690"/>
    </location>
</feature>
<feature type="active site" description="Glycyl thioester intermediate" evidence="12">
    <location>
        <position position="786"/>
    </location>
</feature>
<dbReference type="InterPro" id="IPR035979">
    <property type="entry name" value="RBD_domain_sf"/>
</dbReference>
<dbReference type="SUPFAM" id="SSF51045">
    <property type="entry name" value="WW domain"/>
    <property type="match status" value="4"/>
</dbReference>
<reference evidence="20" key="1">
    <citation type="submission" date="2022-11" db="UniProtKB">
        <authorList>
            <consortium name="WormBaseParasite"/>
        </authorList>
    </citation>
    <scope>IDENTIFICATION</scope>
</reference>
<dbReference type="Pfam" id="PF19026">
    <property type="entry name" value="UBA_HYPK"/>
    <property type="match status" value="1"/>
</dbReference>
<dbReference type="FunFam" id="3.30.2410.10:FF:000002">
    <property type="entry name" value="E3 ubiquitin-protein ligase HECW2"/>
    <property type="match status" value="1"/>
</dbReference>
<feature type="compositionally biased region" description="Basic and acidic residues" evidence="14">
    <location>
        <begin position="827"/>
        <end position="838"/>
    </location>
</feature>
<dbReference type="InterPro" id="IPR000008">
    <property type="entry name" value="C2_dom"/>
</dbReference>
<dbReference type="Gene3D" id="2.20.70.30">
    <property type="entry name" value="Nascent polypeptide-associated complex domain"/>
    <property type="match status" value="1"/>
</dbReference>
<comment type="similarity">
    <text evidence="3">In the C-terminal section; belongs to the phosphoglycerate mutase family.</text>
</comment>
<dbReference type="InterPro" id="IPR002715">
    <property type="entry name" value="Nas_poly-pep-assoc_cplx_dom"/>
</dbReference>
<evidence type="ECO:0000256" key="12">
    <source>
        <dbReference type="PROSITE-ProRule" id="PRU00104"/>
    </source>
</evidence>
<dbReference type="CDD" id="cd14358">
    <property type="entry name" value="UBA_NAC_euk"/>
    <property type="match status" value="1"/>
</dbReference>
<dbReference type="Gene3D" id="3.30.70.330">
    <property type="match status" value="1"/>
</dbReference>
<evidence type="ECO:0000256" key="14">
    <source>
        <dbReference type="SAM" id="MobiDB-lite"/>
    </source>
</evidence>
<dbReference type="InterPro" id="IPR001345">
    <property type="entry name" value="PG/BPGM_mutase_AS"/>
</dbReference>
<keyword evidence="6" id="KW-0547">Nucleotide-binding</keyword>
<dbReference type="FunFam" id="3.40.50.300:FF:001979">
    <property type="entry name" value="6-phosphofructo-2-kinase/fructose-2,6-bisphosphatase"/>
    <property type="match status" value="1"/>
</dbReference>
<organism evidence="19 20">
    <name type="scientific">Meloidogyne floridensis</name>
    <dbReference type="NCBI Taxonomy" id="298350"/>
    <lineage>
        <taxon>Eukaryota</taxon>
        <taxon>Metazoa</taxon>
        <taxon>Ecdysozoa</taxon>
        <taxon>Nematoda</taxon>
        <taxon>Chromadorea</taxon>
        <taxon>Rhabditida</taxon>
        <taxon>Tylenchina</taxon>
        <taxon>Tylenchomorpha</taxon>
        <taxon>Tylenchoidea</taxon>
        <taxon>Meloidogynidae</taxon>
        <taxon>Meloidogyninae</taxon>
        <taxon>Meloidogyne</taxon>
    </lineage>
</organism>
<dbReference type="GO" id="GO:0006003">
    <property type="term" value="P:fructose 2,6-bisphosphate metabolic process"/>
    <property type="evidence" value="ECO:0007669"/>
    <property type="project" value="InterPro"/>
</dbReference>
<dbReference type="InterPro" id="IPR050409">
    <property type="entry name" value="E3_ubiq-protein_ligase"/>
</dbReference>
<feature type="domain" description="WW" evidence="16">
    <location>
        <begin position="248"/>
        <end position="281"/>
    </location>
</feature>
<dbReference type="GO" id="GO:0003676">
    <property type="term" value="F:nucleic acid binding"/>
    <property type="evidence" value="ECO:0007669"/>
    <property type="project" value="InterPro"/>
</dbReference>
<keyword evidence="19" id="KW-1185">Reference proteome</keyword>
<dbReference type="CDD" id="cd07067">
    <property type="entry name" value="HP_PGM_like"/>
    <property type="match status" value="1"/>
</dbReference>
<evidence type="ECO:0000259" key="16">
    <source>
        <dbReference type="PROSITE" id="PS50020"/>
    </source>
</evidence>
<feature type="domain" description="HECT" evidence="17">
    <location>
        <begin position="484"/>
        <end position="810"/>
    </location>
</feature>
<dbReference type="CDD" id="cd00201">
    <property type="entry name" value="WW"/>
    <property type="match status" value="4"/>
</dbReference>
<evidence type="ECO:0000259" key="15">
    <source>
        <dbReference type="PROSITE" id="PS50004"/>
    </source>
</evidence>
<dbReference type="PROSITE" id="PS50020">
    <property type="entry name" value="WW_DOMAIN_2"/>
    <property type="match status" value="4"/>
</dbReference>
<dbReference type="GO" id="GO:0016791">
    <property type="term" value="F:phosphatase activity"/>
    <property type="evidence" value="ECO:0007669"/>
    <property type="project" value="UniProtKB-ARBA"/>
</dbReference>
<dbReference type="GO" id="GO:0005524">
    <property type="term" value="F:ATP binding"/>
    <property type="evidence" value="ECO:0007669"/>
    <property type="project" value="UniProtKB-KW"/>
</dbReference>
<dbReference type="Pfam" id="PF00168">
    <property type="entry name" value="C2"/>
    <property type="match status" value="1"/>
</dbReference>
<comment type="similarity">
    <text evidence="13">Belongs to the NAC-beta family.</text>
</comment>
<dbReference type="SMART" id="SM00855">
    <property type="entry name" value="PGAM"/>
    <property type="match status" value="1"/>
</dbReference>
<dbReference type="Pfam" id="PF00632">
    <property type="entry name" value="HECT"/>
    <property type="match status" value="1"/>
</dbReference>
<dbReference type="PRINTS" id="PR00991">
    <property type="entry name" value="6PFRUCTKNASE"/>
</dbReference>
<evidence type="ECO:0000256" key="6">
    <source>
        <dbReference type="ARBA" id="ARBA00022741"/>
    </source>
</evidence>
<evidence type="ECO:0000256" key="3">
    <source>
        <dbReference type="ARBA" id="ARBA00008408"/>
    </source>
</evidence>
<dbReference type="InterPro" id="IPR012677">
    <property type="entry name" value="Nucleotide-bd_a/b_plait_sf"/>
</dbReference>
<dbReference type="FunFam" id="2.20.70.10:FF:000005">
    <property type="entry name" value="E3 ubiquitin-protein ligase"/>
    <property type="match status" value="1"/>
</dbReference>
<dbReference type="Pfam" id="PF00300">
    <property type="entry name" value="His_Phos_1"/>
    <property type="match status" value="1"/>
</dbReference>
<protein>
    <recommendedName>
        <fullName evidence="13">Transcription factor BTF3</fullName>
    </recommendedName>
</protein>
<dbReference type="PANTHER" id="PTHR11254:SF429">
    <property type="entry name" value="E3 UBIQUITIN-PROTEIN LIGASE SU(DX)"/>
    <property type="match status" value="1"/>
</dbReference>
<feature type="domain" description="NAC-A/B" evidence="18">
    <location>
        <begin position="881"/>
        <end position="946"/>
    </location>
</feature>
<dbReference type="PROSITE" id="PS50237">
    <property type="entry name" value="HECT"/>
    <property type="match status" value="1"/>
</dbReference>
<feature type="active site" description="Tele-phosphohistidine intermediate" evidence="10">
    <location>
        <position position="1255"/>
    </location>
</feature>
<feature type="domain" description="WW" evidence="16">
    <location>
        <begin position="350"/>
        <end position="384"/>
    </location>
</feature>
<dbReference type="GO" id="GO:0006000">
    <property type="term" value="P:fructose metabolic process"/>
    <property type="evidence" value="ECO:0007669"/>
    <property type="project" value="InterPro"/>
</dbReference>
<keyword evidence="4" id="KW-0808">Transferase</keyword>
<dbReference type="Gene3D" id="2.20.70.10">
    <property type="match status" value="3"/>
</dbReference>
<evidence type="ECO:0000256" key="4">
    <source>
        <dbReference type="ARBA" id="ARBA00022679"/>
    </source>
</evidence>
<feature type="domain" description="WW" evidence="16">
    <location>
        <begin position="390"/>
        <end position="423"/>
    </location>
</feature>
<dbReference type="PANTHER" id="PTHR11254">
    <property type="entry name" value="HECT DOMAIN UBIQUITIN-PROTEIN LIGASE"/>
    <property type="match status" value="1"/>
</dbReference>
<dbReference type="Gene3D" id="1.20.120.330">
    <property type="entry name" value="Nucleotidyltransferases domain 2"/>
    <property type="match status" value="1"/>
</dbReference>
<dbReference type="GO" id="GO:0003873">
    <property type="term" value="F:6-phosphofructo-2-kinase activity"/>
    <property type="evidence" value="ECO:0007669"/>
    <property type="project" value="InterPro"/>
</dbReference>
<dbReference type="PROSITE" id="PS50004">
    <property type="entry name" value="C2"/>
    <property type="match status" value="1"/>
</dbReference>
<feature type="region of interest" description="Disordered" evidence="14">
    <location>
        <begin position="820"/>
        <end position="860"/>
    </location>
</feature>
<dbReference type="InterPro" id="IPR027417">
    <property type="entry name" value="P-loop_NTPase"/>
</dbReference>
<comment type="pathway">
    <text evidence="2">Protein modification; protein ubiquitination.</text>
</comment>
<keyword evidence="9" id="KW-0067">ATP-binding</keyword>
<dbReference type="InterPro" id="IPR003094">
    <property type="entry name" value="6Pfruct_kin"/>
</dbReference>
<evidence type="ECO:0000256" key="13">
    <source>
        <dbReference type="RuleBase" id="RU361272"/>
    </source>
</evidence>
<dbReference type="InterPro" id="IPR029033">
    <property type="entry name" value="His_PPase_superfam"/>
</dbReference>
<dbReference type="Gene3D" id="3.30.2160.10">
    <property type="entry name" value="Hect, E3 ligase catalytic domain"/>
    <property type="match status" value="1"/>
</dbReference>
<dbReference type="Pfam" id="PF01591">
    <property type="entry name" value="6PF2K"/>
    <property type="match status" value="1"/>
</dbReference>
<evidence type="ECO:0000256" key="10">
    <source>
        <dbReference type="PIRSR" id="PIRSR613078-1"/>
    </source>
</evidence>
<dbReference type="WBParaSite" id="scf7180000424096.g12278">
    <property type="protein sequence ID" value="scf7180000424096.g12278"/>
    <property type="gene ID" value="scf7180000424096.g12278"/>
</dbReference>
<dbReference type="Gene3D" id="3.40.50.1240">
    <property type="entry name" value="Phosphoglycerate mutase-like"/>
    <property type="match status" value="1"/>
</dbReference>
<dbReference type="InterPro" id="IPR036020">
    <property type="entry name" value="WW_dom_sf"/>
</dbReference>
<dbReference type="GO" id="GO:0005737">
    <property type="term" value="C:cytoplasm"/>
    <property type="evidence" value="ECO:0007669"/>
    <property type="project" value="TreeGrafter"/>
</dbReference>
<dbReference type="FunFam" id="3.40.50.1240:FF:000005">
    <property type="entry name" value="GpmB, Fructose-2,6-bisphosphatase"/>
    <property type="match status" value="1"/>
</dbReference>
<feature type="binding site" evidence="11">
    <location>
        <position position="1304"/>
    </location>
    <ligand>
        <name>substrate</name>
    </ligand>
</feature>
<evidence type="ECO:0000259" key="17">
    <source>
        <dbReference type="PROSITE" id="PS50237"/>
    </source>
</evidence>
<dbReference type="PROSITE" id="PS01159">
    <property type="entry name" value="WW_DOMAIN_1"/>
    <property type="match status" value="4"/>
</dbReference>
<dbReference type="SUPFAM" id="SSF54928">
    <property type="entry name" value="RNA-binding domain, RBD"/>
    <property type="match status" value="1"/>
</dbReference>
<dbReference type="Gene3D" id="3.40.50.300">
    <property type="entry name" value="P-loop containing nucleotide triphosphate hydrolases"/>
    <property type="match status" value="1"/>
</dbReference>
<sequence length="1725" mass="198688">MAHSNSFASVFSNGYVNIQEPASRTFPIQLTVHTARLNGGGLFNKAPDVYLEIIVDSNAELAKRTSTKKRTYSPQWDEPFNLIVGENSVIELKIFSKTKFFDDNLIASKTIKVMHWVKKESDNGKFDNVKITIPLISKDARDRESKTGELKVYVNGTIERTRRGLLFLVNQGGTRGTSATPSVVQELPATFSNESNEPSTSTGINAGSKISCLITFLLVTNGELVNVPKTRDTIMPQTEASLNIAGEEPLPSGWEMRSDQFGRRYYVDHTTKSTTWVRPSNTPLPQGWESRRDNRGRVYYVDHNTRTTTWQRPTLDMLAAHEQWNSNRSQAMSQWEQRFLYNSEEEDHLGPLPTGWERRVEPNTGRNYFVNHQNRTTQWEDPRTQGLPNAPLPEGWEMRITEQGIPFFIDHNTKSTTYNHPRTGRPVGPLGGPGLQMASDKTFKNKVAQFRYLCYSNAFPKHVKISVTRQNLFEDSFQEVMRKSPIEFRNRLYIQFKGEDGLDYGGVAREWFFLLSHDVLNPMYCLFEYANSNNYSLQINPASFVNPDHLKYFEFIGRFIAMALFHGKFIYSGFTLPFYKKMLSRKITLKDLESVDSEFYNSIVWIRDNNIDECDMELYFVVDYELLGEVKTHELKENGTEIAVNEENKVEYIELLVEWRFNRGIEQQTNAFFQGFTSIFPLQWLQYFDERELELLLCGMQNIDVDDWQRNTVYRHYAPQSKQIQWFWQFVRSLDQEKHSKLLQFVTGTCRVPVGGFAELIGSNGPQLFCIERVGKEGWLPRSHTCFNRLDLPPYRSYEQLAEKLTAAIEMTEEKMVTADDITSAVPKKDENEKKESADDGSSSDGDVPELEEGEVTEDQKKVAEAAGIAEQVTDKGAKQSRSEKKARKLFSKLGLKQVHGVSRVCIRKSKNILFVINKPDVYKSPGSDTYIVFGEAKIEDLAQHAQITDVENLKPPSIIRDVRNRMAQPEEESDEEEVDATGIEEKDIELVMSQANVSRNKAIKALRKADNDLVNAIMVDSTRDQVRVPNVIALVGLPARGKTYISHKLCRYLNWIGIKTKAFNVGEYRRQACDFFQQGASDFFSPLNEQGTQIRDHCAKLAMEDMGRYLENKEGEVAIFDATNTTRERRRWLVDFCQEGEREPKFRIFFIESICDDPEIINSNIAEVKISSPDYMGKMTEEEARQDFLKRIENYKIQYEPLNDDIDDDLSYIKVINAGRSFYVHNVNGHVQSRVVYFLMNIHLLPRSIYLTRHGESEYNRIGRLGGDSPLSENGINYAQKLHGYFQHENIGDLRIWSSQKIRAAQTANYLKDLAAHVEYWKVLDEIDAGICEGLTYKDFELRYPTQFIERDKDKYHYRYPSGESYEDLVARLEPVIMELERQSNVLVVSHQAVLRCILAYFNNKNREELPYLDVPLHTVIKLTPKAYSCLIEMFKFKVDAVDTYRAKPGEKKPPAPIPEEEIDPPPLENQQSLENLNELLTNGFLINNYAFVDFLNDDDAHKAVKELMFREIKGSPIWLEMAKPQKDGPVDWDAYKKKFKQYSPEKFVKTSDRLFKKGDWIQAAENSYLAAVYCIKFLALDQQIHLTSHDEIRKFCDFLVFNETFRCVDNGLTSIILGHGYSSGEDLGKTCDSIEQIGIYMKKVKKMVKAFRTIKPETVKEALKDSKMWERYREKPGETSLSEDRSELENDDGVSFSTEVVDQEIESTNLSTEPIHLKQMQSK</sequence>
<feature type="active site" description="Proton donor/acceptor" evidence="10">
    <location>
        <position position="1327"/>
    </location>
</feature>
<dbReference type="PROSITE" id="PS51151">
    <property type="entry name" value="NAC_AB"/>
    <property type="match status" value="1"/>
</dbReference>
<evidence type="ECO:0000256" key="11">
    <source>
        <dbReference type="PIRSR" id="PIRSR613078-2"/>
    </source>
</evidence>
<dbReference type="SUPFAM" id="SSF56204">
    <property type="entry name" value="Hect, E3 ligase catalytic domain"/>
    <property type="match status" value="1"/>
</dbReference>
<evidence type="ECO:0000256" key="7">
    <source>
        <dbReference type="ARBA" id="ARBA00022786"/>
    </source>
</evidence>
<feature type="binding site" evidence="11">
    <location>
        <begin position="1254"/>
        <end position="1261"/>
    </location>
    <ligand>
        <name>substrate</name>
    </ligand>
</feature>
<comment type="catalytic activity">
    <reaction evidence="1">
        <text>S-ubiquitinyl-[E2 ubiquitin-conjugating enzyme]-L-cysteine + [acceptor protein]-L-lysine = [E2 ubiquitin-conjugating enzyme]-L-cysteine + N(6)-ubiquitinyl-[acceptor protein]-L-lysine.</text>
        <dbReference type="EC" id="2.3.2.26"/>
    </reaction>
</comment>
<keyword evidence="7 12" id="KW-0833">Ubl conjugation pathway</keyword>
<dbReference type="SMART" id="SM00119">
    <property type="entry name" value="HECTc"/>
    <property type="match status" value="1"/>
</dbReference>
<feature type="domain" description="WW" evidence="16">
    <location>
        <begin position="282"/>
        <end position="315"/>
    </location>
</feature>
<dbReference type="GO" id="GO:0061630">
    <property type="term" value="F:ubiquitin protein ligase activity"/>
    <property type="evidence" value="ECO:0007669"/>
    <property type="project" value="UniProtKB-EC"/>
</dbReference>
<name>A0A915PBZ8_9BILA</name>
<dbReference type="InterPro" id="IPR035983">
    <property type="entry name" value="Hect_E3_ubiquitin_ligase"/>
</dbReference>
<dbReference type="GO" id="GO:0016567">
    <property type="term" value="P:protein ubiquitination"/>
    <property type="evidence" value="ECO:0007669"/>
    <property type="project" value="TreeGrafter"/>
</dbReference>
<dbReference type="GO" id="GO:0043161">
    <property type="term" value="P:proteasome-mediated ubiquitin-dependent protein catabolic process"/>
    <property type="evidence" value="ECO:0007669"/>
    <property type="project" value="TreeGrafter"/>
</dbReference>
<keyword evidence="5" id="KW-0677">Repeat</keyword>
<feature type="region of interest" description="Disordered" evidence="14">
    <location>
        <begin position="1674"/>
        <end position="1698"/>
    </location>
</feature>
<dbReference type="FunFam" id="3.30.2160.10:FF:000003">
    <property type="entry name" value="E3 ubiquitin-protein ligase"/>
    <property type="match status" value="1"/>
</dbReference>
<dbReference type="SMART" id="SM01407">
    <property type="entry name" value="NAC"/>
    <property type="match status" value="1"/>
</dbReference>
<dbReference type="SUPFAM" id="SSF49562">
    <property type="entry name" value="C2 domain (Calcium/lipid-binding domain, CaLB)"/>
    <property type="match status" value="1"/>
</dbReference>
<dbReference type="InterPro" id="IPR000569">
    <property type="entry name" value="HECT_dom"/>
</dbReference>
<dbReference type="InterPro" id="IPR035892">
    <property type="entry name" value="C2_domain_sf"/>
</dbReference>
<evidence type="ECO:0000259" key="18">
    <source>
        <dbReference type="PROSITE" id="PS51151"/>
    </source>
</evidence>
<accession>A0A915PBZ8</accession>
<dbReference type="PROSITE" id="PS00175">
    <property type="entry name" value="PG_MUTASE"/>
    <property type="match status" value="1"/>
</dbReference>
<dbReference type="FunFam" id="3.90.1750.10:FF:000079">
    <property type="entry name" value="E3 ubiquitin-protein ligase"/>
    <property type="match status" value="1"/>
</dbReference>
<feature type="domain" description="C2" evidence="15">
    <location>
        <begin position="10"/>
        <end position="126"/>
    </location>
</feature>
<evidence type="ECO:0000256" key="9">
    <source>
        <dbReference type="ARBA" id="ARBA00022840"/>
    </source>
</evidence>
<dbReference type="CDD" id="cd22054">
    <property type="entry name" value="NAC_NACA"/>
    <property type="match status" value="1"/>
</dbReference>
<evidence type="ECO:0000313" key="20">
    <source>
        <dbReference type="WBParaSite" id="scf7180000424096.g12278"/>
    </source>
</evidence>
<dbReference type="Gene3D" id="2.60.40.150">
    <property type="entry name" value="C2 domain"/>
    <property type="match status" value="1"/>
</dbReference>
<dbReference type="InterPro" id="IPR013079">
    <property type="entry name" value="6Phosfructo_kin"/>
</dbReference>
<evidence type="ECO:0000256" key="5">
    <source>
        <dbReference type="ARBA" id="ARBA00022737"/>
    </source>
</evidence>